<evidence type="ECO:0008006" key="3">
    <source>
        <dbReference type="Google" id="ProtNLM"/>
    </source>
</evidence>
<dbReference type="Proteomes" id="UP001144280">
    <property type="component" value="Unassembled WGS sequence"/>
</dbReference>
<organism evidence="1 2">
    <name type="scientific">Phytohabitans aurantiacus</name>
    <dbReference type="NCBI Taxonomy" id="3016789"/>
    <lineage>
        <taxon>Bacteria</taxon>
        <taxon>Bacillati</taxon>
        <taxon>Actinomycetota</taxon>
        <taxon>Actinomycetes</taxon>
        <taxon>Micromonosporales</taxon>
        <taxon>Micromonosporaceae</taxon>
    </lineage>
</organism>
<evidence type="ECO:0000313" key="1">
    <source>
        <dbReference type="EMBL" id="GLH95810.1"/>
    </source>
</evidence>
<dbReference type="Gene3D" id="3.40.50.450">
    <property type="match status" value="1"/>
</dbReference>
<protein>
    <recommendedName>
        <fullName evidence="3">DUF1273 domain-containing protein</fullName>
    </recommendedName>
</protein>
<dbReference type="InterPro" id="IPR010697">
    <property type="entry name" value="YspA"/>
</dbReference>
<name>A0ABQ5QNG2_9ACTN</name>
<dbReference type="SUPFAM" id="SSF102405">
    <property type="entry name" value="MCP/YpsA-like"/>
    <property type="match status" value="1"/>
</dbReference>
<dbReference type="EMBL" id="BSDI01000004">
    <property type="protein sequence ID" value="GLH95810.1"/>
    <property type="molecule type" value="Genomic_DNA"/>
</dbReference>
<evidence type="ECO:0000313" key="2">
    <source>
        <dbReference type="Proteomes" id="UP001144280"/>
    </source>
</evidence>
<accession>A0ABQ5QNG2</accession>
<reference evidence="1" key="1">
    <citation type="submission" date="2022-12" db="EMBL/GenBank/DDBJ databases">
        <title>New Phytohabitans aurantiacus sp. RD004123 nov., an actinomycete isolated from soil.</title>
        <authorList>
            <person name="Triningsih D.W."/>
            <person name="Harunari E."/>
            <person name="Igarashi Y."/>
        </authorList>
    </citation>
    <scope>NUCLEOTIDE SEQUENCE</scope>
    <source>
        <strain evidence="1">RD004123</strain>
    </source>
</reference>
<dbReference type="PANTHER" id="PTHR38440:SF1">
    <property type="entry name" value="UPF0398 PROTEIN SPR0331"/>
    <property type="match status" value="1"/>
</dbReference>
<keyword evidence="2" id="KW-1185">Reference proteome</keyword>
<sequence>MVTIGVTGHVHLSEASEQLIFDAVLEATRYFASERPHGITCLARGADQIFARAMVALGGTFEVVLPARDYRRRIITAEERQNFDLLMEQASRVRVMHARRSGRPAYVAASRYMLNRSTVLFAVWDGQPTKGPGDTAHVVSLAEERGLPVKVLWPAGAGRR</sequence>
<comment type="caution">
    <text evidence="1">The sequence shown here is derived from an EMBL/GenBank/DDBJ whole genome shotgun (WGS) entry which is preliminary data.</text>
</comment>
<gene>
    <name evidence="1" type="ORF">Pa4123_10820</name>
</gene>
<dbReference type="RefSeq" id="WP_281892877.1">
    <property type="nucleotide sequence ID" value="NZ_BSDI01000004.1"/>
</dbReference>
<proteinExistence type="predicted"/>
<dbReference type="PANTHER" id="PTHR38440">
    <property type="entry name" value="UPF0398 PROTEIN YPSA"/>
    <property type="match status" value="1"/>
</dbReference>